<gene>
    <name evidence="2" type="ORF">HLB09_16315</name>
</gene>
<proteinExistence type="predicted"/>
<feature type="non-terminal residue" evidence="2">
    <location>
        <position position="1"/>
    </location>
</feature>
<dbReference type="EMBL" id="JABEMA010000429">
    <property type="protein sequence ID" value="NNH24621.1"/>
    <property type="molecule type" value="Genomic_DNA"/>
</dbReference>
<organism evidence="2 3">
    <name type="scientific">Pseudokineococcus marinus</name>
    <dbReference type="NCBI Taxonomy" id="351215"/>
    <lineage>
        <taxon>Bacteria</taxon>
        <taxon>Bacillati</taxon>
        <taxon>Actinomycetota</taxon>
        <taxon>Actinomycetes</taxon>
        <taxon>Kineosporiales</taxon>
        <taxon>Kineosporiaceae</taxon>
        <taxon>Pseudokineococcus</taxon>
    </lineage>
</organism>
<dbReference type="Proteomes" id="UP000555552">
    <property type="component" value="Unassembled WGS sequence"/>
</dbReference>
<keyword evidence="3" id="KW-1185">Reference proteome</keyword>
<name>A0A849BPL9_9ACTN</name>
<sequence>GAVFALELPLRTAPDDATAPDAPAQAGPATGAPTPPLGVPVVHLEERSAGAHRSRGTAVGGGRS</sequence>
<accession>A0A849BPL9</accession>
<feature type="region of interest" description="Disordered" evidence="1">
    <location>
        <begin position="1"/>
        <end position="64"/>
    </location>
</feature>
<reference evidence="2 3" key="1">
    <citation type="submission" date="2020-05" db="EMBL/GenBank/DDBJ databases">
        <title>MicrobeNet Type strains.</title>
        <authorList>
            <person name="Nicholson A.C."/>
        </authorList>
    </citation>
    <scope>NUCLEOTIDE SEQUENCE [LARGE SCALE GENOMIC DNA]</scope>
    <source>
        <strain evidence="2 3">JCM 14547</strain>
    </source>
</reference>
<feature type="compositionally biased region" description="Low complexity" evidence="1">
    <location>
        <begin position="15"/>
        <end position="32"/>
    </location>
</feature>
<evidence type="ECO:0000313" key="3">
    <source>
        <dbReference type="Proteomes" id="UP000555552"/>
    </source>
</evidence>
<dbReference type="AlphaFoldDB" id="A0A849BPL9"/>
<comment type="caution">
    <text evidence="2">The sequence shown here is derived from an EMBL/GenBank/DDBJ whole genome shotgun (WGS) entry which is preliminary data.</text>
</comment>
<evidence type="ECO:0000313" key="2">
    <source>
        <dbReference type="EMBL" id="NNH24621.1"/>
    </source>
</evidence>
<protein>
    <submittedName>
        <fullName evidence="2">Uncharacterized protein</fullName>
    </submittedName>
</protein>
<evidence type="ECO:0000256" key="1">
    <source>
        <dbReference type="SAM" id="MobiDB-lite"/>
    </source>
</evidence>